<dbReference type="EMBL" id="NBSK02000005">
    <property type="protein sequence ID" value="KAJ0207029.1"/>
    <property type="molecule type" value="Genomic_DNA"/>
</dbReference>
<dbReference type="AlphaFoldDB" id="A0A9R1VKM4"/>
<dbReference type="PANTHER" id="PTHR47718">
    <property type="entry name" value="OS01G0519700 PROTEIN"/>
    <property type="match status" value="1"/>
</dbReference>
<comment type="caution">
    <text evidence="1">The sequence shown here is derived from an EMBL/GenBank/DDBJ whole genome shotgun (WGS) entry which is preliminary data.</text>
</comment>
<accession>A0A9R1VKM4</accession>
<dbReference type="Proteomes" id="UP000235145">
    <property type="component" value="Unassembled WGS sequence"/>
</dbReference>
<reference evidence="1 2" key="1">
    <citation type="journal article" date="2017" name="Nat. Commun.">
        <title>Genome assembly with in vitro proximity ligation data and whole-genome triplication in lettuce.</title>
        <authorList>
            <person name="Reyes-Chin-Wo S."/>
            <person name="Wang Z."/>
            <person name="Yang X."/>
            <person name="Kozik A."/>
            <person name="Arikit S."/>
            <person name="Song C."/>
            <person name="Xia L."/>
            <person name="Froenicke L."/>
            <person name="Lavelle D.O."/>
            <person name="Truco M.J."/>
            <person name="Xia R."/>
            <person name="Zhu S."/>
            <person name="Xu C."/>
            <person name="Xu H."/>
            <person name="Xu X."/>
            <person name="Cox K."/>
            <person name="Korf I."/>
            <person name="Meyers B.C."/>
            <person name="Michelmore R.W."/>
        </authorList>
    </citation>
    <scope>NUCLEOTIDE SEQUENCE [LARGE SCALE GENOMIC DNA]</scope>
    <source>
        <strain evidence="2">cv. Salinas</strain>
        <tissue evidence="1">Seedlings</tissue>
    </source>
</reference>
<gene>
    <name evidence="1" type="ORF">LSAT_V11C500244960</name>
</gene>
<organism evidence="1 2">
    <name type="scientific">Lactuca sativa</name>
    <name type="common">Garden lettuce</name>
    <dbReference type="NCBI Taxonomy" id="4236"/>
    <lineage>
        <taxon>Eukaryota</taxon>
        <taxon>Viridiplantae</taxon>
        <taxon>Streptophyta</taxon>
        <taxon>Embryophyta</taxon>
        <taxon>Tracheophyta</taxon>
        <taxon>Spermatophyta</taxon>
        <taxon>Magnoliopsida</taxon>
        <taxon>eudicotyledons</taxon>
        <taxon>Gunneridae</taxon>
        <taxon>Pentapetalae</taxon>
        <taxon>asterids</taxon>
        <taxon>campanulids</taxon>
        <taxon>Asterales</taxon>
        <taxon>Asteraceae</taxon>
        <taxon>Cichorioideae</taxon>
        <taxon>Cichorieae</taxon>
        <taxon>Lactucinae</taxon>
        <taxon>Lactuca</taxon>
    </lineage>
</organism>
<evidence type="ECO:0008006" key="3">
    <source>
        <dbReference type="Google" id="ProtNLM"/>
    </source>
</evidence>
<protein>
    <recommendedName>
        <fullName evidence="3">MULE transposase domain-containing protein</fullName>
    </recommendedName>
</protein>
<sequence length="133" mass="15434">MHLSCEKRKLNYSKHIFIHNMSKQNIAAARAHRLCIGIQGGHTVRGGLVLDFKNSVQSSLLKRCLIGKKKHVLTFSFEFRVSEKSWMYDTVFVMFTRIDNHTNCVNFVVGLLRKGDGKSYIWWLKSSLKAFRQ</sequence>
<proteinExistence type="predicted"/>
<evidence type="ECO:0000313" key="1">
    <source>
        <dbReference type="EMBL" id="KAJ0207029.1"/>
    </source>
</evidence>
<evidence type="ECO:0000313" key="2">
    <source>
        <dbReference type="Proteomes" id="UP000235145"/>
    </source>
</evidence>
<dbReference type="PANTHER" id="PTHR47718:SF12">
    <property type="entry name" value="PROTEIN FAR1-RELATED SEQUENCE"/>
    <property type="match status" value="1"/>
</dbReference>
<name>A0A9R1VKM4_LACSA</name>
<keyword evidence="2" id="KW-1185">Reference proteome</keyword>